<proteinExistence type="predicted"/>
<accession>A0AAW0ATJ0</accession>
<comment type="caution">
    <text evidence="2">The sequence shown here is derived from an EMBL/GenBank/DDBJ whole genome shotgun (WGS) entry which is preliminary data.</text>
</comment>
<feature type="compositionally biased region" description="Basic and acidic residues" evidence="1">
    <location>
        <begin position="1151"/>
        <end position="1164"/>
    </location>
</feature>
<feature type="compositionally biased region" description="Polar residues" evidence="1">
    <location>
        <begin position="1172"/>
        <end position="1189"/>
    </location>
</feature>
<evidence type="ECO:0000313" key="3">
    <source>
        <dbReference type="Proteomes" id="UP001383192"/>
    </source>
</evidence>
<dbReference type="Proteomes" id="UP001383192">
    <property type="component" value="Unassembled WGS sequence"/>
</dbReference>
<name>A0AAW0ATJ0_9AGAR</name>
<dbReference type="EMBL" id="JAYKXP010000285">
    <property type="protein sequence ID" value="KAK7016414.1"/>
    <property type="molecule type" value="Genomic_DNA"/>
</dbReference>
<feature type="compositionally biased region" description="Low complexity" evidence="1">
    <location>
        <begin position="840"/>
        <end position="860"/>
    </location>
</feature>
<feature type="compositionally biased region" description="Pro residues" evidence="1">
    <location>
        <begin position="861"/>
        <end position="872"/>
    </location>
</feature>
<feature type="compositionally biased region" description="Basic residues" evidence="1">
    <location>
        <begin position="776"/>
        <end position="786"/>
    </location>
</feature>
<protein>
    <submittedName>
        <fullName evidence="2">SERTA domain-containing protein 3</fullName>
    </submittedName>
</protein>
<feature type="compositionally biased region" description="Pro residues" evidence="1">
    <location>
        <begin position="881"/>
        <end position="898"/>
    </location>
</feature>
<organism evidence="2 3">
    <name type="scientific">Paramarasmius palmivorus</name>
    <dbReference type="NCBI Taxonomy" id="297713"/>
    <lineage>
        <taxon>Eukaryota</taxon>
        <taxon>Fungi</taxon>
        <taxon>Dikarya</taxon>
        <taxon>Basidiomycota</taxon>
        <taxon>Agaricomycotina</taxon>
        <taxon>Agaricomycetes</taxon>
        <taxon>Agaricomycetidae</taxon>
        <taxon>Agaricales</taxon>
        <taxon>Marasmiineae</taxon>
        <taxon>Marasmiaceae</taxon>
        <taxon>Paramarasmius</taxon>
    </lineage>
</organism>
<sequence>MATDDYSQIFKPLNKNWNLDTALDAVQSINFVAEVDYTWEKHVCTPGLRVTNRPPSNRFYALMDYTAPPRFAEGIYRSYEDVKAAFPADEPEPVNIVLEQFRTLEDAVSFFRQKCPDVHGDAQAFAQYEKEANKREAIEETLAYLTQLKARHVVYEIGKLCPNIVAGDIGIPDLWVRYLESDQVSWRTASLRDPQIIHEKHRIMLEATSLHNNNMSLNYQRANPNQNWGSVNDSADSDNNSDIPAPWNGWTYYVVTPDGQNEFGRLKKAYWDMWEKRRLLQDADMFLCKSVNDAQIDMGQTRSVKVTTASKPRKVKSNNKSKQTKETRGSKGYFEGERLAFLQSRLSTFLSLPKRSTACKAFWPKVMSELLEKFPLSQYPLTSDLPDELRPLTAEECSAMTPRERKNRLKQENRRKDCTEETCLMGIVQNWFRYQESIAERDSKNLFESFLRDLNEEPECPRHPQLRHYIATHPKYKKRVVELSKETCREDRLQCRMDAVKTIVDGMSETEVADLEKDIDDQHGLLLEEYRKTMEARKQGSPCTPEQQAICHSNLTRVVHPFLHMIRRYTGLNVMLTIGRFKGEEDNQEKYDFLSLFSVPDGAPEWDKYRVDDYRDFGRKWCAWARAINQFEVNQAKDGNPDAGTSTSPNADPTDIPTNTSDMVTSHRTKAKSSKNLDVEETSESEFETSSGDEDSSEEEEEEEEENNLNKEHLGNANVGVTESRLGAAIVCLPRHVPTCNYDKQRAANISRNRDILATLMAQIPPDESPFEPLKPKPKKKDKAKRNLAEPIVRRKSTRLSKASRNDGETRPPVMEDNGNDETNSVGSKSSPLPTADACSVSSANENEPNSSSCTSSTFPPALPRPPSPLPPSLSSLPSPSTQPPLSPPSPPSSPPFNLPSMQAPPATQSDMGEEMPVNVEFRSAWSDITTGGIGDVDYPLEACSVEWIQQYAKFLLELPEGYSERPKEYTNCVYLWIMVEERWSSKVEHNLLPGKNRVEGMAYWFKAHRTRLVKTPNQVKLEDIRDKFWTWLNDCVPEWMQKDEMGRVLPAGASADGDLESLVCPGTSGFVLLLIALCWWCDVHGPQDKVGFWFEAAKCIYTLLAGLLIHPLPADSPLPSTIPPSSASAPPTSKQKRKDDISTASTTQESLKRRGTRSDKASNLDDLPGPASTSSNHRQSRAVQSSGLSAGGKRKHR</sequence>
<feature type="region of interest" description="Disordered" evidence="1">
    <location>
        <begin position="762"/>
        <end position="913"/>
    </location>
</feature>
<keyword evidence="3" id="KW-1185">Reference proteome</keyword>
<feature type="compositionally biased region" description="Polar residues" evidence="1">
    <location>
        <begin position="643"/>
        <end position="666"/>
    </location>
</feature>
<evidence type="ECO:0000313" key="2">
    <source>
        <dbReference type="EMBL" id="KAK7016414.1"/>
    </source>
</evidence>
<feature type="region of interest" description="Disordered" evidence="1">
    <location>
        <begin position="304"/>
        <end position="329"/>
    </location>
</feature>
<feature type="region of interest" description="Disordered" evidence="1">
    <location>
        <begin position="635"/>
        <end position="716"/>
    </location>
</feature>
<gene>
    <name evidence="2" type="primary">RBT1_57</name>
    <name evidence="2" type="ORF">VNI00_018896</name>
</gene>
<dbReference type="AlphaFoldDB" id="A0AAW0ATJ0"/>
<reference evidence="2 3" key="1">
    <citation type="submission" date="2024-01" db="EMBL/GenBank/DDBJ databases">
        <title>A draft genome for a cacao thread blight-causing isolate of Paramarasmius palmivorus.</title>
        <authorList>
            <person name="Baruah I.K."/>
            <person name="Bukari Y."/>
            <person name="Amoako-Attah I."/>
            <person name="Meinhardt L.W."/>
            <person name="Bailey B.A."/>
            <person name="Cohen S.P."/>
        </authorList>
    </citation>
    <scope>NUCLEOTIDE SEQUENCE [LARGE SCALE GENOMIC DNA]</scope>
    <source>
        <strain evidence="2 3">GH-12</strain>
    </source>
</reference>
<feature type="compositionally biased region" description="Acidic residues" evidence="1">
    <location>
        <begin position="679"/>
        <end position="707"/>
    </location>
</feature>
<feature type="compositionally biased region" description="Polar residues" evidence="1">
    <location>
        <begin position="821"/>
        <end position="833"/>
    </location>
</feature>
<evidence type="ECO:0000256" key="1">
    <source>
        <dbReference type="SAM" id="MobiDB-lite"/>
    </source>
</evidence>
<feature type="compositionally biased region" description="Low complexity" evidence="1">
    <location>
        <begin position="1124"/>
        <end position="1134"/>
    </location>
</feature>
<feature type="region of interest" description="Disordered" evidence="1">
    <location>
        <begin position="1120"/>
        <end position="1198"/>
    </location>
</feature>